<dbReference type="InterPro" id="IPR016185">
    <property type="entry name" value="PreATP-grasp_dom_sf"/>
</dbReference>
<evidence type="ECO:0000256" key="2">
    <source>
        <dbReference type="ARBA" id="ARBA00022741"/>
    </source>
</evidence>
<evidence type="ECO:0000313" key="9">
    <source>
        <dbReference type="EMBL" id="MBC5616991.1"/>
    </source>
</evidence>
<evidence type="ECO:0000256" key="3">
    <source>
        <dbReference type="ARBA" id="ARBA00022840"/>
    </source>
</evidence>
<evidence type="ECO:0000256" key="5">
    <source>
        <dbReference type="ARBA" id="ARBA00023267"/>
    </source>
</evidence>
<evidence type="ECO:0000259" key="8">
    <source>
        <dbReference type="PROSITE" id="PS50979"/>
    </source>
</evidence>
<comment type="caution">
    <text evidence="9">The sequence shown here is derived from an EMBL/GenBank/DDBJ whole genome shotgun (WGS) entry which is preliminary data.</text>
</comment>
<dbReference type="PROSITE" id="PS50979">
    <property type="entry name" value="BC"/>
    <property type="match status" value="1"/>
</dbReference>
<dbReference type="Gene3D" id="3.30.470.20">
    <property type="entry name" value="ATP-grasp fold, B domain"/>
    <property type="match status" value="1"/>
</dbReference>
<dbReference type="Pfam" id="PF02785">
    <property type="entry name" value="Biotin_carb_C"/>
    <property type="match status" value="1"/>
</dbReference>
<dbReference type="PROSITE" id="PS00867">
    <property type="entry name" value="CPSASE_2"/>
    <property type="match status" value="1"/>
</dbReference>
<dbReference type="InterPro" id="IPR050856">
    <property type="entry name" value="Biotin_carboxylase_complex"/>
</dbReference>
<name>A0ABR7CMU3_9BACT</name>
<dbReference type="Pfam" id="PF02786">
    <property type="entry name" value="CPSase_L_D2"/>
    <property type="match status" value="1"/>
</dbReference>
<evidence type="ECO:0000313" key="10">
    <source>
        <dbReference type="Proteomes" id="UP000636891"/>
    </source>
</evidence>
<evidence type="ECO:0000256" key="6">
    <source>
        <dbReference type="PROSITE-ProRule" id="PRU00409"/>
    </source>
</evidence>
<dbReference type="SUPFAM" id="SSF52440">
    <property type="entry name" value="PreATP-grasp domain"/>
    <property type="match status" value="1"/>
</dbReference>
<dbReference type="PROSITE" id="PS50975">
    <property type="entry name" value="ATP_GRASP"/>
    <property type="match status" value="1"/>
</dbReference>
<reference evidence="9 10" key="1">
    <citation type="submission" date="2020-08" db="EMBL/GenBank/DDBJ databases">
        <title>Genome public.</title>
        <authorList>
            <person name="Liu C."/>
            <person name="Sun Q."/>
        </authorList>
    </citation>
    <scope>NUCLEOTIDE SEQUENCE [LARGE SCALE GENOMIC DNA]</scope>
    <source>
        <strain evidence="9 10">New-7</strain>
    </source>
</reference>
<accession>A0ABR7CMU3</accession>
<protein>
    <submittedName>
        <fullName evidence="9">Acetyl-CoA carboxylase biotin carboxylase subunit</fullName>
        <ecNumber evidence="9">6.3.4.14</ecNumber>
    </submittedName>
</protein>
<sequence>MIEKIVIANRGEIAVRIIRSCREMGIRSVALFSEADRMSKHVMLADEAYPIGPAPSKESYLDVDKIIETALKCGADAVHPGYGFLSENAGFARKCEVAGITFIGPRAETIERMGDKISARRSMTEAGVPVVPGIQRQLESATEAERICREIGLPVILKAASGGGGKGMRLIRSESEIGEAYAAAKSEALSSFGDETVYIEKYIEEPHHIEFQILGDAHGNIVHLYDRECSVQRRHQKIVEESPSPFLTDELRQEMGKTAAAAARAVGYVGAGTIEFLVDKNRNFYFLEMNTRLQVEHPVTEEVLGLDLVKEQIYIASGRPLHLRQTDIVQRGHSIECRICAEDADNGFMPSPGLVKQVTEPNGLGIRIDSYIYEGYEIPVYYDPMISKLIVRATTREYAVQRMRAALDEYKVTGIKTNISYLNAIMHTPDFVRGGYDTAFLEKNEKIIHRYLREPFPAGADDRLVEDLVLIAAQIDYLVMQQEGGGSSPAAADTGTLNRWREFGKRKGVMGI</sequence>
<gene>
    <name evidence="9" type="primary">accC</name>
    <name evidence="9" type="ORF">H8S08_08175</name>
</gene>
<dbReference type="InterPro" id="IPR011761">
    <property type="entry name" value="ATP-grasp"/>
</dbReference>
<dbReference type="InterPro" id="IPR005481">
    <property type="entry name" value="BC-like_N"/>
</dbReference>
<keyword evidence="1 9" id="KW-0436">Ligase</keyword>
<dbReference type="GO" id="GO:0004075">
    <property type="term" value="F:biotin carboxylase activity"/>
    <property type="evidence" value="ECO:0007669"/>
    <property type="project" value="UniProtKB-EC"/>
</dbReference>
<evidence type="ECO:0000256" key="1">
    <source>
        <dbReference type="ARBA" id="ARBA00022598"/>
    </source>
</evidence>
<dbReference type="InterPro" id="IPR011054">
    <property type="entry name" value="Rudment_hybrid_motif"/>
</dbReference>
<evidence type="ECO:0000256" key="4">
    <source>
        <dbReference type="ARBA" id="ARBA00022842"/>
    </source>
</evidence>
<keyword evidence="10" id="KW-1185">Reference proteome</keyword>
<keyword evidence="5" id="KW-0092">Biotin</keyword>
<evidence type="ECO:0000259" key="7">
    <source>
        <dbReference type="PROSITE" id="PS50975"/>
    </source>
</evidence>
<dbReference type="InterPro" id="IPR011764">
    <property type="entry name" value="Biotin_carboxylation_dom"/>
</dbReference>
<dbReference type="InterPro" id="IPR004549">
    <property type="entry name" value="Acetyl_CoA_COase_biotin_COase"/>
</dbReference>
<keyword evidence="3 6" id="KW-0067">ATP-binding</keyword>
<proteinExistence type="predicted"/>
<dbReference type="EC" id="6.3.4.14" evidence="9"/>
<dbReference type="RefSeq" id="WP_153498266.1">
    <property type="nucleotide sequence ID" value="NZ_JACOOK010000003.1"/>
</dbReference>
<dbReference type="SUPFAM" id="SSF56059">
    <property type="entry name" value="Glutathione synthetase ATP-binding domain-like"/>
    <property type="match status" value="1"/>
</dbReference>
<dbReference type="NCBIfam" id="NF006367">
    <property type="entry name" value="PRK08591.1"/>
    <property type="match status" value="1"/>
</dbReference>
<dbReference type="InterPro" id="IPR005479">
    <property type="entry name" value="CPAse_ATP-bd"/>
</dbReference>
<feature type="domain" description="Biotin carboxylation" evidence="8">
    <location>
        <begin position="1"/>
        <end position="446"/>
    </location>
</feature>
<dbReference type="SMART" id="SM00878">
    <property type="entry name" value="Biotin_carb_C"/>
    <property type="match status" value="1"/>
</dbReference>
<dbReference type="EMBL" id="JACOOK010000003">
    <property type="protein sequence ID" value="MBC5616991.1"/>
    <property type="molecule type" value="Genomic_DNA"/>
</dbReference>
<dbReference type="SUPFAM" id="SSF51246">
    <property type="entry name" value="Rudiment single hybrid motif"/>
    <property type="match status" value="1"/>
</dbReference>
<dbReference type="Proteomes" id="UP000636891">
    <property type="component" value="Unassembled WGS sequence"/>
</dbReference>
<dbReference type="Pfam" id="PF00289">
    <property type="entry name" value="Biotin_carb_N"/>
    <property type="match status" value="1"/>
</dbReference>
<organism evidence="9 10">
    <name type="scientific">Alistipes hominis</name>
    <dbReference type="NCBI Taxonomy" id="2763015"/>
    <lineage>
        <taxon>Bacteria</taxon>
        <taxon>Pseudomonadati</taxon>
        <taxon>Bacteroidota</taxon>
        <taxon>Bacteroidia</taxon>
        <taxon>Bacteroidales</taxon>
        <taxon>Rikenellaceae</taxon>
        <taxon>Alistipes</taxon>
    </lineage>
</organism>
<keyword evidence="2 6" id="KW-0547">Nucleotide-binding</keyword>
<dbReference type="PANTHER" id="PTHR18866">
    <property type="entry name" value="CARBOXYLASE:PYRUVATE/ACETYL-COA/PROPIONYL-COA CARBOXYLASE"/>
    <property type="match status" value="1"/>
</dbReference>
<feature type="domain" description="ATP-grasp" evidence="7">
    <location>
        <begin position="120"/>
        <end position="317"/>
    </location>
</feature>
<dbReference type="NCBIfam" id="TIGR00514">
    <property type="entry name" value="accC"/>
    <property type="match status" value="1"/>
</dbReference>
<dbReference type="InterPro" id="IPR005482">
    <property type="entry name" value="Biotin_COase_C"/>
</dbReference>
<keyword evidence="4" id="KW-0460">Magnesium</keyword>
<dbReference type="PANTHER" id="PTHR18866:SF33">
    <property type="entry name" value="METHYLCROTONOYL-COA CARBOXYLASE SUBUNIT ALPHA, MITOCHONDRIAL-RELATED"/>
    <property type="match status" value="1"/>
</dbReference>